<reference evidence="1" key="2">
    <citation type="journal article" date="2021" name="Syst. Appl. Microbiol.">
        <title>Roseomonas hellenica sp. nov., isolated from roots of wild-growing Alkanna tinctoria.</title>
        <authorList>
            <person name="Rat A."/>
            <person name="Naranjo H.D."/>
            <person name="Lebbe L."/>
            <person name="Cnockaert M."/>
            <person name="Krigas N."/>
            <person name="Grigoriadou K."/>
            <person name="Maloupa E."/>
            <person name="Willems A."/>
        </authorList>
    </citation>
    <scope>NUCLEOTIDE SEQUENCE</scope>
    <source>
        <strain evidence="1">LMG 28251</strain>
    </source>
</reference>
<name>A0AAF1KNH8_9PROT</name>
<proteinExistence type="predicted"/>
<organism evidence="1 2">
    <name type="scientific">Plastoroseomonas arctica</name>
    <dbReference type="NCBI Taxonomy" id="1509237"/>
    <lineage>
        <taxon>Bacteria</taxon>
        <taxon>Pseudomonadati</taxon>
        <taxon>Pseudomonadota</taxon>
        <taxon>Alphaproteobacteria</taxon>
        <taxon>Acetobacterales</taxon>
        <taxon>Acetobacteraceae</taxon>
        <taxon>Plastoroseomonas</taxon>
    </lineage>
</organism>
<evidence type="ECO:0000313" key="1">
    <source>
        <dbReference type="EMBL" id="MBR0654598.1"/>
    </source>
</evidence>
<reference evidence="1" key="1">
    <citation type="submission" date="2020-01" db="EMBL/GenBank/DDBJ databases">
        <authorList>
            <person name="Rat A."/>
        </authorList>
    </citation>
    <scope>NUCLEOTIDE SEQUENCE</scope>
    <source>
        <strain evidence="1">LMG 28251</strain>
    </source>
</reference>
<dbReference type="InterPro" id="IPR006881">
    <property type="entry name" value="RepA_C"/>
</dbReference>
<dbReference type="AlphaFoldDB" id="A0AAF1KNH8"/>
<sequence>MMYICDAAFRANSPVVELGHDGTTLAAAFGIDPYTRDLDEQWQRLQAARILLSESGTAEISVFDARSRRRAGDISWRSGVRLSSKFLASLVDHAVPLNRDVAHELSATPTALDAYAWLRMSLHFAAVDQVLTTPWNDLMTRFGTSSQSVAEFRSSFEIALQRVFEVERSVDLAVDDAGVSVRRAELAETGIAASITSAAQQRAISPGAAAEERPKEVVAIAETTEVAAAAESAASAVLPRQHVPSRFDAQKDSSTAADFDGAAAAAADQITQDSISLASHLTGLAQVIWLRRGLGEERVLVGVTPTQRFEADRLTILAVEPMVIQVSGGLDEKDFERVSAWVMSNRDVIDDFWEGRIVSFKEVNRRVRRGPAPGWR</sequence>
<keyword evidence="2" id="KW-1185">Reference proteome</keyword>
<dbReference type="RefSeq" id="WP_211873414.1">
    <property type="nucleotide sequence ID" value="NZ_JAAEDH010000004.1"/>
</dbReference>
<dbReference type="Pfam" id="PF04796">
    <property type="entry name" value="RepA_C"/>
    <property type="match status" value="1"/>
</dbReference>
<evidence type="ECO:0000313" key="2">
    <source>
        <dbReference type="Proteomes" id="UP001196068"/>
    </source>
</evidence>
<accession>A0AAF1KNH8</accession>
<gene>
    <name evidence="1" type="ORF">GXW79_05850</name>
</gene>
<dbReference type="Proteomes" id="UP001196068">
    <property type="component" value="Unassembled WGS sequence"/>
</dbReference>
<protein>
    <submittedName>
        <fullName evidence="1">Uncharacterized protein</fullName>
    </submittedName>
</protein>
<comment type="caution">
    <text evidence="1">The sequence shown here is derived from an EMBL/GenBank/DDBJ whole genome shotgun (WGS) entry which is preliminary data.</text>
</comment>
<dbReference type="EMBL" id="JAAEDH010000004">
    <property type="protein sequence ID" value="MBR0654598.1"/>
    <property type="molecule type" value="Genomic_DNA"/>
</dbReference>